<feature type="domain" description="Peptidase S1" evidence="2">
    <location>
        <begin position="1"/>
        <end position="183"/>
    </location>
</feature>
<evidence type="ECO:0000313" key="3">
    <source>
        <dbReference type="EMBL" id="KAK3557076.1"/>
    </source>
</evidence>
<dbReference type="InterPro" id="IPR043504">
    <property type="entry name" value="Peptidase_S1_PA_chymotrypsin"/>
</dbReference>
<proteinExistence type="predicted"/>
<evidence type="ECO:0000313" key="4">
    <source>
        <dbReference type="Proteomes" id="UP001274896"/>
    </source>
</evidence>
<keyword evidence="1" id="KW-1015">Disulfide bond</keyword>
<protein>
    <recommendedName>
        <fullName evidence="2">Peptidase S1 domain-containing protein</fullName>
    </recommendedName>
</protein>
<dbReference type="AlphaFoldDB" id="A0AAE0VEE4"/>
<evidence type="ECO:0000259" key="2">
    <source>
        <dbReference type="PROSITE" id="PS50240"/>
    </source>
</evidence>
<dbReference type="SMART" id="SM00020">
    <property type="entry name" value="Tryp_SPc"/>
    <property type="match status" value="1"/>
</dbReference>
<organism evidence="3 4">
    <name type="scientific">Hemibagrus guttatus</name>
    <dbReference type="NCBI Taxonomy" id="175788"/>
    <lineage>
        <taxon>Eukaryota</taxon>
        <taxon>Metazoa</taxon>
        <taxon>Chordata</taxon>
        <taxon>Craniata</taxon>
        <taxon>Vertebrata</taxon>
        <taxon>Euteleostomi</taxon>
        <taxon>Actinopterygii</taxon>
        <taxon>Neopterygii</taxon>
        <taxon>Teleostei</taxon>
        <taxon>Ostariophysi</taxon>
        <taxon>Siluriformes</taxon>
        <taxon>Bagridae</taxon>
        <taxon>Hemibagrus</taxon>
    </lineage>
</organism>
<keyword evidence="4" id="KW-1185">Reference proteome</keyword>
<comment type="caution">
    <text evidence="3">The sequence shown here is derived from an EMBL/GenBank/DDBJ whole genome shotgun (WGS) entry which is preliminary data.</text>
</comment>
<dbReference type="InterPro" id="IPR009003">
    <property type="entry name" value="Peptidase_S1_PA"/>
</dbReference>
<dbReference type="EMBL" id="JAUCMX010000001">
    <property type="protein sequence ID" value="KAK3557076.1"/>
    <property type="molecule type" value="Genomic_DNA"/>
</dbReference>
<dbReference type="SUPFAM" id="SSF50494">
    <property type="entry name" value="Trypsin-like serine proteases"/>
    <property type="match status" value="1"/>
</dbReference>
<evidence type="ECO:0000256" key="1">
    <source>
        <dbReference type="ARBA" id="ARBA00023157"/>
    </source>
</evidence>
<reference evidence="3" key="1">
    <citation type="submission" date="2023-06" db="EMBL/GenBank/DDBJ databases">
        <title>Male Hemibagrus guttatus genome.</title>
        <authorList>
            <person name="Bian C."/>
        </authorList>
    </citation>
    <scope>NUCLEOTIDE SEQUENCE</scope>
    <source>
        <strain evidence="3">Male_cb2023</strain>
        <tissue evidence="3">Muscle</tissue>
    </source>
</reference>
<dbReference type="Gene3D" id="2.40.10.10">
    <property type="entry name" value="Trypsin-like serine proteases"/>
    <property type="match status" value="1"/>
</dbReference>
<gene>
    <name evidence="3" type="ORF">QTP70_024447</name>
</gene>
<name>A0AAE0VEE4_9TELE</name>
<dbReference type="GO" id="GO:0004252">
    <property type="term" value="F:serine-type endopeptidase activity"/>
    <property type="evidence" value="ECO:0007669"/>
    <property type="project" value="InterPro"/>
</dbReference>
<dbReference type="GO" id="GO:0006508">
    <property type="term" value="P:proteolysis"/>
    <property type="evidence" value="ECO:0007669"/>
    <property type="project" value="InterPro"/>
</dbReference>
<dbReference type="Proteomes" id="UP001274896">
    <property type="component" value="Unassembled WGS sequence"/>
</dbReference>
<dbReference type="PROSITE" id="PS50240">
    <property type="entry name" value="TRYPSIN_DOM"/>
    <property type="match status" value="1"/>
</dbReference>
<accession>A0AAE0VEE4</accession>
<feature type="non-terminal residue" evidence="3">
    <location>
        <position position="1"/>
    </location>
</feature>
<dbReference type="PANTHER" id="PTHR24252:SF7">
    <property type="entry name" value="HYALIN"/>
    <property type="match status" value="1"/>
</dbReference>
<dbReference type="PANTHER" id="PTHR24252">
    <property type="entry name" value="ACROSIN-RELATED"/>
    <property type="match status" value="1"/>
</dbReference>
<dbReference type="InterPro" id="IPR001254">
    <property type="entry name" value="Trypsin_dom"/>
</dbReference>
<dbReference type="Pfam" id="PF00089">
    <property type="entry name" value="Trypsin"/>
    <property type="match status" value="1"/>
</dbReference>
<sequence>TNTSGLTVYLGKQTLNGSNPNQIARGVNQVTLHPNYNSTTFNNDIALLLLNSSVTFTNYIRPVCLAAQSSSFPAGTNSWVTGWGDIAFGGSVKNPCDDTPQACTQQQAITQNLACHVHTAIQELLVLKKVSQVTSTPHSAVMPTTLQFGKAVLTSRCRVLRSKMVQFPNQAVMQLLWTLSMVPL</sequence>